<accession>A0A8J2KBJ2</accession>
<evidence type="ECO:0000313" key="1">
    <source>
        <dbReference type="EMBL" id="CAG7785227.1"/>
    </source>
</evidence>
<proteinExistence type="predicted"/>
<dbReference type="Proteomes" id="UP000708208">
    <property type="component" value="Unassembled WGS sequence"/>
</dbReference>
<dbReference type="AlphaFoldDB" id="A0A8J2KBJ2"/>
<dbReference type="EMBL" id="CAJVCH010291792">
    <property type="protein sequence ID" value="CAG7785227.1"/>
    <property type="molecule type" value="Genomic_DNA"/>
</dbReference>
<keyword evidence="2" id="KW-1185">Reference proteome</keyword>
<feature type="non-terminal residue" evidence="1">
    <location>
        <position position="1"/>
    </location>
</feature>
<gene>
    <name evidence="1" type="ORF">AFUS01_LOCUS23863</name>
</gene>
<name>A0A8J2KBJ2_9HEXA</name>
<protein>
    <submittedName>
        <fullName evidence="1">Uncharacterized protein</fullName>
    </submittedName>
</protein>
<organism evidence="1 2">
    <name type="scientific">Allacma fusca</name>
    <dbReference type="NCBI Taxonomy" id="39272"/>
    <lineage>
        <taxon>Eukaryota</taxon>
        <taxon>Metazoa</taxon>
        <taxon>Ecdysozoa</taxon>
        <taxon>Arthropoda</taxon>
        <taxon>Hexapoda</taxon>
        <taxon>Collembola</taxon>
        <taxon>Symphypleona</taxon>
        <taxon>Sminthuridae</taxon>
        <taxon>Allacma</taxon>
    </lineage>
</organism>
<reference evidence="1" key="1">
    <citation type="submission" date="2021-06" db="EMBL/GenBank/DDBJ databases">
        <authorList>
            <person name="Hodson N. C."/>
            <person name="Mongue J. A."/>
            <person name="Jaron S. K."/>
        </authorList>
    </citation>
    <scope>NUCLEOTIDE SEQUENCE</scope>
</reference>
<evidence type="ECO:0000313" key="2">
    <source>
        <dbReference type="Proteomes" id="UP000708208"/>
    </source>
</evidence>
<sequence length="37" mass="4259">DNGTLQINRCPQMSRTLKTCKAGLCSKEFFYDEFILS</sequence>
<comment type="caution">
    <text evidence="1">The sequence shown here is derived from an EMBL/GenBank/DDBJ whole genome shotgun (WGS) entry which is preliminary data.</text>
</comment>